<accession>A0A815ZLA4</accession>
<evidence type="ECO:0000313" key="2">
    <source>
        <dbReference type="Proteomes" id="UP000663889"/>
    </source>
</evidence>
<evidence type="ECO:0000313" key="1">
    <source>
        <dbReference type="EMBL" id="CAF1584740.1"/>
    </source>
</evidence>
<organism evidence="1 2">
    <name type="scientific">Rotaria sordida</name>
    <dbReference type="NCBI Taxonomy" id="392033"/>
    <lineage>
        <taxon>Eukaryota</taxon>
        <taxon>Metazoa</taxon>
        <taxon>Spiralia</taxon>
        <taxon>Gnathifera</taxon>
        <taxon>Rotifera</taxon>
        <taxon>Eurotatoria</taxon>
        <taxon>Bdelloidea</taxon>
        <taxon>Philodinida</taxon>
        <taxon>Philodinidae</taxon>
        <taxon>Rotaria</taxon>
    </lineage>
</organism>
<sequence>MSSTVSSIFSASNLSNHYKFNDDINLYELFSSSLSNNTP</sequence>
<protein>
    <submittedName>
        <fullName evidence="1">Uncharacterized protein</fullName>
    </submittedName>
</protein>
<dbReference type="AlphaFoldDB" id="A0A815ZLA4"/>
<comment type="caution">
    <text evidence="1">The sequence shown here is derived from an EMBL/GenBank/DDBJ whole genome shotgun (WGS) entry which is preliminary data.</text>
</comment>
<name>A0A815ZLA4_9BILA</name>
<gene>
    <name evidence="1" type="ORF">SEV965_LOCUS39979</name>
</gene>
<feature type="non-terminal residue" evidence="1">
    <location>
        <position position="39"/>
    </location>
</feature>
<dbReference type="Proteomes" id="UP000663889">
    <property type="component" value="Unassembled WGS sequence"/>
</dbReference>
<proteinExistence type="predicted"/>
<reference evidence="1" key="1">
    <citation type="submission" date="2021-02" db="EMBL/GenBank/DDBJ databases">
        <authorList>
            <person name="Nowell W R."/>
        </authorList>
    </citation>
    <scope>NUCLEOTIDE SEQUENCE</scope>
</reference>
<dbReference type="EMBL" id="CAJNOU010020196">
    <property type="protein sequence ID" value="CAF1584740.1"/>
    <property type="molecule type" value="Genomic_DNA"/>
</dbReference>